<keyword evidence="4" id="KW-0479">Metal-binding</keyword>
<feature type="domain" description="Integrase catalytic" evidence="15">
    <location>
        <begin position="87"/>
        <end position="264"/>
    </location>
</feature>
<keyword evidence="5" id="KW-0255">Endonuclease</keyword>
<evidence type="ECO:0000256" key="2">
    <source>
        <dbReference type="ARBA" id="ARBA00022695"/>
    </source>
</evidence>
<evidence type="ECO:0000256" key="8">
    <source>
        <dbReference type="ARBA" id="ARBA00022884"/>
    </source>
</evidence>
<feature type="non-terminal residue" evidence="16">
    <location>
        <position position="296"/>
    </location>
</feature>
<dbReference type="InterPro" id="IPR036397">
    <property type="entry name" value="RNaseH_sf"/>
</dbReference>
<keyword evidence="10" id="KW-0695">RNA-directed DNA polymerase</keyword>
<keyword evidence="3" id="KW-0540">Nuclease</keyword>
<evidence type="ECO:0000256" key="11">
    <source>
        <dbReference type="ARBA" id="ARBA00022932"/>
    </source>
</evidence>
<dbReference type="GO" id="GO:0005634">
    <property type="term" value="C:nucleus"/>
    <property type="evidence" value="ECO:0007669"/>
    <property type="project" value="UniProtKB-ARBA"/>
</dbReference>
<evidence type="ECO:0000313" key="17">
    <source>
        <dbReference type="Proteomes" id="UP000765509"/>
    </source>
</evidence>
<keyword evidence="11" id="KW-0808">Transferase</keyword>
<dbReference type="GO" id="GO:0004519">
    <property type="term" value="F:endonuclease activity"/>
    <property type="evidence" value="ECO:0007669"/>
    <property type="project" value="UniProtKB-KW"/>
</dbReference>
<evidence type="ECO:0000256" key="3">
    <source>
        <dbReference type="ARBA" id="ARBA00022722"/>
    </source>
</evidence>
<dbReference type="Proteomes" id="UP000765509">
    <property type="component" value="Unassembled WGS sequence"/>
</dbReference>
<organism evidence="16 17">
    <name type="scientific">Austropuccinia psidii MF-1</name>
    <dbReference type="NCBI Taxonomy" id="1389203"/>
    <lineage>
        <taxon>Eukaryota</taxon>
        <taxon>Fungi</taxon>
        <taxon>Dikarya</taxon>
        <taxon>Basidiomycota</taxon>
        <taxon>Pucciniomycotina</taxon>
        <taxon>Pucciniomycetes</taxon>
        <taxon>Pucciniales</taxon>
        <taxon>Sphaerophragmiaceae</taxon>
        <taxon>Austropuccinia</taxon>
    </lineage>
</organism>
<dbReference type="PANTHER" id="PTHR42648:SF11">
    <property type="entry name" value="TRANSPOSON TY4-P GAG-POL POLYPROTEIN"/>
    <property type="match status" value="1"/>
</dbReference>
<dbReference type="GO" id="GO:0046872">
    <property type="term" value="F:metal ion binding"/>
    <property type="evidence" value="ECO:0007669"/>
    <property type="project" value="UniProtKB-KW"/>
</dbReference>
<dbReference type="GO" id="GO:0015074">
    <property type="term" value="P:DNA integration"/>
    <property type="evidence" value="ECO:0007669"/>
    <property type="project" value="UniProtKB-KW"/>
</dbReference>
<dbReference type="GO" id="GO:0032196">
    <property type="term" value="P:transposition"/>
    <property type="evidence" value="ECO:0007669"/>
    <property type="project" value="UniProtKB-KW"/>
</dbReference>
<dbReference type="Gene3D" id="3.30.420.10">
    <property type="entry name" value="Ribonuclease H-like superfamily/Ribonuclease H"/>
    <property type="match status" value="1"/>
</dbReference>
<evidence type="ECO:0000256" key="7">
    <source>
        <dbReference type="ARBA" id="ARBA00022842"/>
    </source>
</evidence>
<keyword evidence="8" id="KW-0694">RNA-binding</keyword>
<keyword evidence="12" id="KW-0233">DNA recombination</keyword>
<protein>
    <recommendedName>
        <fullName evidence="15">Integrase catalytic domain-containing protein</fullName>
    </recommendedName>
</protein>
<evidence type="ECO:0000256" key="9">
    <source>
        <dbReference type="ARBA" id="ARBA00022908"/>
    </source>
</evidence>
<evidence type="ECO:0000313" key="16">
    <source>
        <dbReference type="EMBL" id="MBW0516091.1"/>
    </source>
</evidence>
<keyword evidence="9" id="KW-0229">DNA integration</keyword>
<dbReference type="SUPFAM" id="SSF53098">
    <property type="entry name" value="Ribonuclease H-like"/>
    <property type="match status" value="1"/>
</dbReference>
<keyword evidence="2" id="KW-0548">Nucleotidyltransferase</keyword>
<dbReference type="GO" id="GO:0003964">
    <property type="term" value="F:RNA-directed DNA polymerase activity"/>
    <property type="evidence" value="ECO:0007669"/>
    <property type="project" value="UniProtKB-KW"/>
</dbReference>
<evidence type="ECO:0000256" key="13">
    <source>
        <dbReference type="ARBA" id="ARBA00048173"/>
    </source>
</evidence>
<evidence type="ECO:0000256" key="4">
    <source>
        <dbReference type="ARBA" id="ARBA00022723"/>
    </source>
</evidence>
<dbReference type="GO" id="GO:0003723">
    <property type="term" value="F:RNA binding"/>
    <property type="evidence" value="ECO:0007669"/>
    <property type="project" value="UniProtKB-KW"/>
</dbReference>
<dbReference type="PANTHER" id="PTHR42648">
    <property type="entry name" value="TRANSPOSASE, PUTATIVE-RELATED"/>
    <property type="match status" value="1"/>
</dbReference>
<dbReference type="GO" id="GO:0003887">
    <property type="term" value="F:DNA-directed DNA polymerase activity"/>
    <property type="evidence" value="ECO:0007669"/>
    <property type="project" value="UniProtKB-KW"/>
</dbReference>
<keyword evidence="17" id="KW-1185">Reference proteome</keyword>
<dbReference type="OrthoDB" id="3015170at2759"/>
<evidence type="ECO:0000256" key="6">
    <source>
        <dbReference type="ARBA" id="ARBA00022801"/>
    </source>
</evidence>
<dbReference type="PROSITE" id="PS50994">
    <property type="entry name" value="INTEGRASE"/>
    <property type="match status" value="1"/>
</dbReference>
<dbReference type="InterPro" id="IPR012337">
    <property type="entry name" value="RNaseH-like_sf"/>
</dbReference>
<keyword evidence="6" id="KW-0378">Hydrolase</keyword>
<evidence type="ECO:0000256" key="12">
    <source>
        <dbReference type="ARBA" id="ARBA00023172"/>
    </source>
</evidence>
<name>A0A9Q3E564_9BASI</name>
<evidence type="ECO:0000256" key="5">
    <source>
        <dbReference type="ARBA" id="ARBA00022759"/>
    </source>
</evidence>
<evidence type="ECO:0000256" key="10">
    <source>
        <dbReference type="ARBA" id="ARBA00022918"/>
    </source>
</evidence>
<dbReference type="InterPro" id="IPR001584">
    <property type="entry name" value="Integrase_cat-core"/>
</dbReference>
<evidence type="ECO:0000256" key="14">
    <source>
        <dbReference type="ARBA" id="ARBA00049244"/>
    </source>
</evidence>
<sequence length="296" mass="33888">MFDNSITIHKDGKKIKITKENNLVLEGHILNNLMVSNFTNDAALLTTVRSETCWHSRLGHCSNQVLKSMGLPIFDKECCDVCSRGKMTLKPFNSHFDKVEKSLDCLRLDLVGPIWPPPVSGYWYFLMIVDQHTSFKFTRFLKYKLSALAEFITVRNLIKTTQGRKIRKIVSDRGGEFSNAEFKKLANENGFIHVTSRPYTPQLNGFAKRANRTVLEKAHCLLLKANLPHHYWEEAIYHATLLKNLIPTSSRENLSPFQLWTGNAPTMKSLRTFGCEVVFAVPKQRRPWKLSTTGET</sequence>
<dbReference type="InterPro" id="IPR039537">
    <property type="entry name" value="Retrotran_Ty1/copia-like"/>
</dbReference>
<dbReference type="AlphaFoldDB" id="A0A9Q3E564"/>
<keyword evidence="7" id="KW-0460">Magnesium</keyword>
<evidence type="ECO:0000259" key="15">
    <source>
        <dbReference type="PROSITE" id="PS50994"/>
    </source>
</evidence>
<accession>A0A9Q3E564</accession>
<dbReference type="GO" id="GO:0006310">
    <property type="term" value="P:DNA recombination"/>
    <property type="evidence" value="ECO:0007669"/>
    <property type="project" value="UniProtKB-KW"/>
</dbReference>
<comment type="catalytic activity">
    <reaction evidence="14">
        <text>DNA(n) + a 2'-deoxyribonucleoside 5'-triphosphate = DNA(n+1) + diphosphate</text>
        <dbReference type="Rhea" id="RHEA:22508"/>
        <dbReference type="Rhea" id="RHEA-COMP:17339"/>
        <dbReference type="Rhea" id="RHEA-COMP:17340"/>
        <dbReference type="ChEBI" id="CHEBI:33019"/>
        <dbReference type="ChEBI" id="CHEBI:61560"/>
        <dbReference type="ChEBI" id="CHEBI:173112"/>
        <dbReference type="EC" id="2.7.7.7"/>
    </reaction>
</comment>
<dbReference type="Pfam" id="PF00665">
    <property type="entry name" value="rve"/>
    <property type="match status" value="1"/>
</dbReference>
<comment type="caution">
    <text evidence="16">The sequence shown here is derived from an EMBL/GenBank/DDBJ whole genome shotgun (WGS) entry which is preliminary data.</text>
</comment>
<keyword evidence="11" id="KW-0239">DNA-directed DNA polymerase</keyword>
<proteinExistence type="predicted"/>
<dbReference type="EMBL" id="AVOT02025045">
    <property type="protein sequence ID" value="MBW0516091.1"/>
    <property type="molecule type" value="Genomic_DNA"/>
</dbReference>
<comment type="catalytic activity">
    <reaction evidence="13">
        <text>DNA(n) + a 2'-deoxyribonucleoside 5'-triphosphate = DNA(n+1) + diphosphate</text>
        <dbReference type="Rhea" id="RHEA:22508"/>
        <dbReference type="Rhea" id="RHEA-COMP:17339"/>
        <dbReference type="Rhea" id="RHEA-COMP:17340"/>
        <dbReference type="ChEBI" id="CHEBI:33019"/>
        <dbReference type="ChEBI" id="CHEBI:61560"/>
        <dbReference type="ChEBI" id="CHEBI:173112"/>
        <dbReference type="EC" id="2.7.7.49"/>
    </reaction>
</comment>
<gene>
    <name evidence="16" type="ORF">O181_055806</name>
</gene>
<reference evidence="16" key="1">
    <citation type="submission" date="2021-03" db="EMBL/GenBank/DDBJ databases">
        <title>Draft genome sequence of rust myrtle Austropuccinia psidii MF-1, a brazilian biotype.</title>
        <authorList>
            <person name="Quecine M.C."/>
            <person name="Pachon D.M.R."/>
            <person name="Bonatelli M.L."/>
            <person name="Correr F.H."/>
            <person name="Franceschini L.M."/>
            <person name="Leite T.F."/>
            <person name="Margarido G.R.A."/>
            <person name="Almeida C.A."/>
            <person name="Ferrarezi J.A."/>
            <person name="Labate C.A."/>
        </authorList>
    </citation>
    <scope>NUCLEOTIDE SEQUENCE</scope>
    <source>
        <strain evidence="16">MF-1</strain>
    </source>
</reference>
<keyword evidence="1" id="KW-0815">Transposition</keyword>
<evidence type="ECO:0000256" key="1">
    <source>
        <dbReference type="ARBA" id="ARBA00022578"/>
    </source>
</evidence>
<dbReference type="GO" id="GO:0016787">
    <property type="term" value="F:hydrolase activity"/>
    <property type="evidence" value="ECO:0007669"/>
    <property type="project" value="UniProtKB-KW"/>
</dbReference>